<dbReference type="PRINTS" id="PR01397">
    <property type="entry name" value="DHBDHDRGNASE"/>
</dbReference>
<dbReference type="GO" id="GO:0008667">
    <property type="term" value="F:2,3-dihydro-2,3-dihydroxybenzoate dehydrogenase activity"/>
    <property type="evidence" value="ECO:0007669"/>
    <property type="project" value="InterPro"/>
</dbReference>
<dbReference type="PROSITE" id="PS00061">
    <property type="entry name" value="ADH_SHORT"/>
    <property type="match status" value="1"/>
</dbReference>
<accession>A0AB34KTP0</accession>
<reference evidence="4 5" key="1">
    <citation type="journal article" date="2020" name="Microbiol. Resour. Announc.">
        <title>Draft Genome Sequence of a Cladosporium Species Isolated from the Mesophotic Ascidian Didemnum maculosum.</title>
        <authorList>
            <person name="Gioti A."/>
            <person name="Siaperas R."/>
            <person name="Nikolaivits E."/>
            <person name="Le Goff G."/>
            <person name="Ouazzani J."/>
            <person name="Kotoulas G."/>
            <person name="Topakas E."/>
        </authorList>
    </citation>
    <scope>NUCLEOTIDE SEQUENCE [LARGE SCALE GENOMIC DNA]</scope>
    <source>
        <strain evidence="4 5">TM138-S3</strain>
    </source>
</reference>
<proteinExistence type="inferred from homology"/>
<dbReference type="InterPro" id="IPR002347">
    <property type="entry name" value="SDR_fam"/>
</dbReference>
<evidence type="ECO:0000256" key="1">
    <source>
        <dbReference type="ARBA" id="ARBA00006484"/>
    </source>
</evidence>
<gene>
    <name evidence="4" type="ORF">WHR41_04679</name>
</gene>
<keyword evidence="2" id="KW-0521">NADP</keyword>
<dbReference type="EMBL" id="JAAQHG020000013">
    <property type="protein sequence ID" value="KAL1586668.1"/>
    <property type="molecule type" value="Genomic_DNA"/>
</dbReference>
<dbReference type="GeneID" id="96006123"/>
<protein>
    <recommendedName>
        <fullName evidence="6">NAD(P)-binding protein</fullName>
    </recommendedName>
</protein>
<dbReference type="PANTHER" id="PTHR42901:SF1">
    <property type="entry name" value="ALCOHOL DEHYDROGENASE"/>
    <property type="match status" value="1"/>
</dbReference>
<comment type="similarity">
    <text evidence="1">Belongs to the short-chain dehydrogenases/reductases (SDR) family.</text>
</comment>
<evidence type="ECO:0000256" key="3">
    <source>
        <dbReference type="ARBA" id="ARBA00023002"/>
    </source>
</evidence>
<evidence type="ECO:0000313" key="5">
    <source>
        <dbReference type="Proteomes" id="UP000803884"/>
    </source>
</evidence>
<dbReference type="Pfam" id="PF00106">
    <property type="entry name" value="adh_short"/>
    <property type="match status" value="1"/>
</dbReference>
<dbReference type="Proteomes" id="UP000803884">
    <property type="component" value="Unassembled WGS sequence"/>
</dbReference>
<dbReference type="Gene3D" id="3.40.50.720">
    <property type="entry name" value="NAD(P)-binding Rossmann-like Domain"/>
    <property type="match status" value="1"/>
</dbReference>
<dbReference type="InterPro" id="IPR020904">
    <property type="entry name" value="Sc_DH/Rdtase_CS"/>
</dbReference>
<dbReference type="AlphaFoldDB" id="A0AB34KTP0"/>
<sequence>MTLNLRDVPRPAEMKTYHAESYDRISPSTTKFDAKGKTLFITAGATGIGYSISESFAQVGIARIIIIQRRPEVLAQAKKSLEAAYPNTKVETYAASQSDFPRMSEIIKSVDEIDVLVPCATYFSDALTPAKASSTEDIANYFTVNVVGVFHLVKEFLALPSTASGGPKSVLQVSSAAAQLYIPGASAYCASKAAANSIITHFAFDEPASNVKFFSFHPGSIYTPLVEKSLPKDLSVWEDVKLPGDFAVWLAGPEAEFLNGRFVWASWDVDDLIALKEKVASDPSYLTTAVSYS</sequence>
<evidence type="ECO:0000313" key="4">
    <source>
        <dbReference type="EMBL" id="KAL1586668.1"/>
    </source>
</evidence>
<dbReference type="CDD" id="cd05233">
    <property type="entry name" value="SDR_c"/>
    <property type="match status" value="1"/>
</dbReference>
<dbReference type="GO" id="GO:0019290">
    <property type="term" value="P:siderophore biosynthetic process"/>
    <property type="evidence" value="ECO:0007669"/>
    <property type="project" value="InterPro"/>
</dbReference>
<evidence type="ECO:0008006" key="6">
    <source>
        <dbReference type="Google" id="ProtNLM"/>
    </source>
</evidence>
<name>A0AB34KTP0_9PEZI</name>
<keyword evidence="5" id="KW-1185">Reference proteome</keyword>
<dbReference type="InterPro" id="IPR003560">
    <property type="entry name" value="DHB_DH"/>
</dbReference>
<comment type="caution">
    <text evidence="4">The sequence shown here is derived from an EMBL/GenBank/DDBJ whole genome shotgun (WGS) entry which is preliminary data.</text>
</comment>
<organism evidence="4 5">
    <name type="scientific">Cladosporium halotolerans</name>
    <dbReference type="NCBI Taxonomy" id="1052096"/>
    <lineage>
        <taxon>Eukaryota</taxon>
        <taxon>Fungi</taxon>
        <taxon>Dikarya</taxon>
        <taxon>Ascomycota</taxon>
        <taxon>Pezizomycotina</taxon>
        <taxon>Dothideomycetes</taxon>
        <taxon>Dothideomycetidae</taxon>
        <taxon>Cladosporiales</taxon>
        <taxon>Cladosporiaceae</taxon>
        <taxon>Cladosporium</taxon>
    </lineage>
</organism>
<dbReference type="RefSeq" id="XP_069229773.1">
    <property type="nucleotide sequence ID" value="XM_069373285.1"/>
</dbReference>
<dbReference type="SUPFAM" id="SSF51735">
    <property type="entry name" value="NAD(P)-binding Rossmann-fold domains"/>
    <property type="match status" value="1"/>
</dbReference>
<evidence type="ECO:0000256" key="2">
    <source>
        <dbReference type="ARBA" id="ARBA00022857"/>
    </source>
</evidence>
<keyword evidence="3" id="KW-0560">Oxidoreductase</keyword>
<dbReference type="InterPro" id="IPR036291">
    <property type="entry name" value="NAD(P)-bd_dom_sf"/>
</dbReference>
<dbReference type="PANTHER" id="PTHR42901">
    <property type="entry name" value="ALCOHOL DEHYDROGENASE"/>
    <property type="match status" value="1"/>
</dbReference>